<organism evidence="3 4">
    <name type="scientific">Mycolicibacterium goodii</name>
    <name type="common">Mycobacterium goodii</name>
    <dbReference type="NCBI Taxonomy" id="134601"/>
    <lineage>
        <taxon>Bacteria</taxon>
        <taxon>Bacillati</taxon>
        <taxon>Actinomycetota</taxon>
        <taxon>Actinomycetes</taxon>
        <taxon>Mycobacteriales</taxon>
        <taxon>Mycobacteriaceae</taxon>
        <taxon>Mycolicibacterium</taxon>
    </lineage>
</organism>
<accession>A0ABS6HQ53</accession>
<dbReference type="EMBL" id="JAHBOM010000013">
    <property type="protein sequence ID" value="MBU8824819.1"/>
    <property type="molecule type" value="Genomic_DNA"/>
</dbReference>
<dbReference type="Proteomes" id="UP000696413">
    <property type="component" value="Unassembled WGS sequence"/>
</dbReference>
<reference evidence="3 4" key="1">
    <citation type="submission" date="2021-05" db="EMBL/GenBank/DDBJ databases">
        <title>Draft Genome Sequences of Clinical Respiratory Isolates of Mycobacterium goodii Recovered in Ireland.</title>
        <authorList>
            <person name="Flanagan P.R."/>
            <person name="Mok S."/>
            <person name="Roycroft E."/>
            <person name="Rogers T.R."/>
            <person name="Fitzgibbon M."/>
        </authorList>
    </citation>
    <scope>NUCLEOTIDE SEQUENCE [LARGE SCALE GENOMIC DNA]</scope>
    <source>
        <strain evidence="3 4">14IE55</strain>
    </source>
</reference>
<protein>
    <submittedName>
        <fullName evidence="3">ANTAR domain-containing protein</fullName>
    </submittedName>
</protein>
<proteinExistence type="predicted"/>
<dbReference type="InterPro" id="IPR036388">
    <property type="entry name" value="WH-like_DNA-bd_sf"/>
</dbReference>
<feature type="domain" description="ANTAR" evidence="2">
    <location>
        <begin position="27"/>
        <end position="88"/>
    </location>
</feature>
<dbReference type="RefSeq" id="WP_214386049.1">
    <property type="nucleotide sequence ID" value="NZ_JAHBOK010000004.1"/>
</dbReference>
<evidence type="ECO:0000313" key="4">
    <source>
        <dbReference type="Proteomes" id="UP000696413"/>
    </source>
</evidence>
<dbReference type="PROSITE" id="PS50921">
    <property type="entry name" value="ANTAR"/>
    <property type="match status" value="1"/>
</dbReference>
<dbReference type="InterPro" id="IPR005561">
    <property type="entry name" value="ANTAR"/>
</dbReference>
<evidence type="ECO:0000259" key="2">
    <source>
        <dbReference type="PROSITE" id="PS50921"/>
    </source>
</evidence>
<dbReference type="Gene3D" id="1.10.10.10">
    <property type="entry name" value="Winged helix-like DNA-binding domain superfamily/Winged helix DNA-binding domain"/>
    <property type="match status" value="1"/>
</dbReference>
<dbReference type="InterPro" id="IPR011006">
    <property type="entry name" value="CheY-like_superfamily"/>
</dbReference>
<feature type="region of interest" description="Disordered" evidence="1">
    <location>
        <begin position="1"/>
        <end position="26"/>
    </location>
</feature>
<name>A0ABS6HQ53_MYCGD</name>
<dbReference type="SUPFAM" id="SSF52172">
    <property type="entry name" value="CheY-like"/>
    <property type="match status" value="1"/>
</dbReference>
<evidence type="ECO:0000256" key="1">
    <source>
        <dbReference type="SAM" id="MobiDB-lite"/>
    </source>
</evidence>
<dbReference type="SMART" id="SM01012">
    <property type="entry name" value="ANTAR"/>
    <property type="match status" value="1"/>
</dbReference>
<gene>
    <name evidence="3" type="ORF">KL859_18340</name>
</gene>
<sequence length="125" mass="13928">MTPPLTISGARRSTPTGFGTSDEVDEQERLRRQVVHLKEKLASQPVIEQAKGMLMQTFGLCADDAFGVLRVLSQNHNVRLRWVAERVVESWTLRGPRADFQAAADFLLSLADERPGCEAPSRAHE</sequence>
<comment type="caution">
    <text evidence="3">The sequence shown here is derived from an EMBL/GenBank/DDBJ whole genome shotgun (WGS) entry which is preliminary data.</text>
</comment>
<evidence type="ECO:0000313" key="3">
    <source>
        <dbReference type="EMBL" id="MBU8824819.1"/>
    </source>
</evidence>
<keyword evidence="4" id="KW-1185">Reference proteome</keyword>
<dbReference type="Pfam" id="PF03861">
    <property type="entry name" value="ANTAR"/>
    <property type="match status" value="1"/>
</dbReference>